<comment type="caution">
    <text evidence="1">The sequence shown here is derived from an EMBL/GenBank/DDBJ whole genome shotgun (WGS) entry which is preliminary data.</text>
</comment>
<protein>
    <submittedName>
        <fullName evidence="1">Uncharacterized protein</fullName>
    </submittedName>
</protein>
<dbReference type="Proteomes" id="UP000244066">
    <property type="component" value="Unassembled WGS sequence"/>
</dbReference>
<evidence type="ECO:0000313" key="2">
    <source>
        <dbReference type="Proteomes" id="UP000244066"/>
    </source>
</evidence>
<gene>
    <name evidence="1" type="ORF">B9J98_03330</name>
</gene>
<dbReference type="AlphaFoldDB" id="A0A2R7Y5W5"/>
<proteinExistence type="predicted"/>
<reference evidence="1 2" key="1">
    <citation type="submission" date="2017-04" db="EMBL/GenBank/DDBJ databases">
        <title>Draft Aigarchaeota genome from a New Zealand hot spring.</title>
        <authorList>
            <person name="Reysenbach A.-L."/>
            <person name="Donaho J.A."/>
            <person name="Gerhart J."/>
            <person name="Kelley J.F."/>
            <person name="Kouba K."/>
            <person name="Podar M."/>
            <person name="Stott M."/>
        </authorList>
    </citation>
    <scope>NUCLEOTIDE SEQUENCE [LARGE SCALE GENOMIC DNA]</scope>
    <source>
        <strain evidence="1">NZ13_MG1</strain>
    </source>
</reference>
<accession>A0A2R7Y5W5</accession>
<dbReference type="EMBL" id="NDWU01000006">
    <property type="protein sequence ID" value="PUA32931.1"/>
    <property type="molecule type" value="Genomic_DNA"/>
</dbReference>
<evidence type="ECO:0000313" key="1">
    <source>
        <dbReference type="EMBL" id="PUA32931.1"/>
    </source>
</evidence>
<name>A0A2R7Y5W5_9ARCH</name>
<sequence>MGNPQKELIKYARNGSSFLENVAEEGVVLYDDEPLPEFVRVSLRRANKVLLAAKSLLEKDLYKRAENRRVDSLNMVFRF</sequence>
<organism evidence="1 2">
    <name type="scientific">Candidatus Terraquivivens tikiterensis</name>
    <dbReference type="NCBI Taxonomy" id="1980982"/>
    <lineage>
        <taxon>Archaea</taxon>
        <taxon>Nitrososphaerota</taxon>
        <taxon>Candidatus Wolframiiraptoraceae</taxon>
        <taxon>Candidatus Terraquivivens</taxon>
    </lineage>
</organism>